<organism evidence="1 2">
    <name type="scientific">Arenimonas terrae</name>
    <dbReference type="NCBI Taxonomy" id="2546226"/>
    <lineage>
        <taxon>Bacteria</taxon>
        <taxon>Pseudomonadati</taxon>
        <taxon>Pseudomonadota</taxon>
        <taxon>Gammaproteobacteria</taxon>
        <taxon>Lysobacterales</taxon>
        <taxon>Lysobacteraceae</taxon>
        <taxon>Arenimonas</taxon>
    </lineage>
</organism>
<dbReference type="Proteomes" id="UP000305760">
    <property type="component" value="Unassembled WGS sequence"/>
</dbReference>
<keyword evidence="2" id="KW-1185">Reference proteome</keyword>
<reference evidence="1 2" key="1">
    <citation type="submission" date="2019-03" db="EMBL/GenBank/DDBJ databases">
        <title>Arenimonas daejeonensis sp. nov., isolated from compost.</title>
        <authorList>
            <person name="Jeon C.O."/>
        </authorList>
    </citation>
    <scope>NUCLEOTIDE SEQUENCE [LARGE SCALE GENOMIC DNA]</scope>
    <source>
        <strain evidence="1 2">R29</strain>
    </source>
</reference>
<evidence type="ECO:0000313" key="2">
    <source>
        <dbReference type="Proteomes" id="UP000305760"/>
    </source>
</evidence>
<gene>
    <name evidence="1" type="ORF">E1B00_13245</name>
</gene>
<sequence>MTIPRQELQALVHDIRNHLNSMLMNAGVLAVQSRANPSSARHAAQLEDDGEKCAQALRNLSDRYL</sequence>
<accession>A0A5C4RQB9</accession>
<dbReference type="OrthoDB" id="5966209at2"/>
<dbReference type="AlphaFoldDB" id="A0A5C4RQB9"/>
<dbReference type="EMBL" id="SMDR01000003">
    <property type="protein sequence ID" value="TNJ33258.1"/>
    <property type="molecule type" value="Genomic_DNA"/>
</dbReference>
<evidence type="ECO:0000313" key="1">
    <source>
        <dbReference type="EMBL" id="TNJ33258.1"/>
    </source>
</evidence>
<name>A0A5C4RQB9_9GAMM</name>
<evidence type="ECO:0008006" key="3">
    <source>
        <dbReference type="Google" id="ProtNLM"/>
    </source>
</evidence>
<proteinExistence type="predicted"/>
<comment type="caution">
    <text evidence="1">The sequence shown here is derived from an EMBL/GenBank/DDBJ whole genome shotgun (WGS) entry which is preliminary data.</text>
</comment>
<dbReference type="RefSeq" id="WP_139449547.1">
    <property type="nucleotide sequence ID" value="NZ_SMDR01000003.1"/>
</dbReference>
<protein>
    <recommendedName>
        <fullName evidence="3">Histidine kinase</fullName>
    </recommendedName>
</protein>